<dbReference type="Pfam" id="PF00078">
    <property type="entry name" value="RVT_1"/>
    <property type="match status" value="1"/>
</dbReference>
<keyword evidence="4" id="KW-1185">Reference proteome</keyword>
<dbReference type="PANTHER" id="PTHR33064:SF37">
    <property type="entry name" value="RIBONUCLEASE H"/>
    <property type="match status" value="1"/>
</dbReference>
<dbReference type="InterPro" id="IPR000477">
    <property type="entry name" value="RT_dom"/>
</dbReference>
<dbReference type="Proteomes" id="UP000198211">
    <property type="component" value="Unassembled WGS sequence"/>
</dbReference>
<evidence type="ECO:0000256" key="1">
    <source>
        <dbReference type="SAM" id="MobiDB-lite"/>
    </source>
</evidence>
<evidence type="ECO:0000313" key="3">
    <source>
        <dbReference type="EMBL" id="OWZ12799.1"/>
    </source>
</evidence>
<dbReference type="InterPro" id="IPR043128">
    <property type="entry name" value="Rev_trsase/Diguanyl_cyclase"/>
</dbReference>
<reference evidence="4" key="1">
    <citation type="submission" date="2017-03" db="EMBL/GenBank/DDBJ databases">
        <title>Phytopthora megakarya and P. palmivora, two closely related causual agents of cacao black pod achieved similar genome size and gene model numbers by different mechanisms.</title>
        <authorList>
            <person name="Ali S."/>
            <person name="Shao J."/>
            <person name="Larry D.J."/>
            <person name="Kronmiller B."/>
            <person name="Shen D."/>
            <person name="Strem M.D."/>
            <person name="Melnick R.L."/>
            <person name="Guiltinan M.J."/>
            <person name="Tyler B.M."/>
            <person name="Meinhardt L.W."/>
            <person name="Bailey B.A."/>
        </authorList>
    </citation>
    <scope>NUCLEOTIDE SEQUENCE [LARGE SCALE GENOMIC DNA]</scope>
    <source>
        <strain evidence="4">zdho120</strain>
    </source>
</reference>
<feature type="region of interest" description="Disordered" evidence="1">
    <location>
        <begin position="238"/>
        <end position="257"/>
    </location>
</feature>
<dbReference type="Gene3D" id="3.30.70.270">
    <property type="match status" value="1"/>
</dbReference>
<dbReference type="Gene3D" id="3.10.10.10">
    <property type="entry name" value="HIV Type 1 Reverse Transcriptase, subunit A, domain 1"/>
    <property type="match status" value="1"/>
</dbReference>
<dbReference type="PANTHER" id="PTHR33064">
    <property type="entry name" value="POL PROTEIN"/>
    <property type="match status" value="1"/>
</dbReference>
<accession>A0A225W6K8</accession>
<dbReference type="InterPro" id="IPR051320">
    <property type="entry name" value="Viral_Replic_Matur_Polypro"/>
</dbReference>
<feature type="compositionally biased region" description="Basic and acidic residues" evidence="1">
    <location>
        <begin position="244"/>
        <end position="257"/>
    </location>
</feature>
<feature type="domain" description="Reverse transcriptase" evidence="2">
    <location>
        <begin position="98"/>
        <end position="191"/>
    </location>
</feature>
<organism evidence="3 4">
    <name type="scientific">Phytophthora megakarya</name>
    <dbReference type="NCBI Taxonomy" id="4795"/>
    <lineage>
        <taxon>Eukaryota</taxon>
        <taxon>Sar</taxon>
        <taxon>Stramenopiles</taxon>
        <taxon>Oomycota</taxon>
        <taxon>Peronosporomycetes</taxon>
        <taxon>Peronosporales</taxon>
        <taxon>Peronosporaceae</taxon>
        <taxon>Phytophthora</taxon>
    </lineage>
</organism>
<dbReference type="STRING" id="4795.A0A225W6K8"/>
<evidence type="ECO:0000313" key="4">
    <source>
        <dbReference type="Proteomes" id="UP000198211"/>
    </source>
</evidence>
<protein>
    <recommendedName>
        <fullName evidence="2">Reverse transcriptase domain-containing protein</fullName>
    </recommendedName>
</protein>
<evidence type="ECO:0000259" key="2">
    <source>
        <dbReference type="Pfam" id="PF00078"/>
    </source>
</evidence>
<name>A0A225W6K8_9STRA</name>
<proteinExistence type="predicted"/>
<dbReference type="SUPFAM" id="SSF56672">
    <property type="entry name" value="DNA/RNA polymerases"/>
    <property type="match status" value="1"/>
</dbReference>
<sequence>MSESLGEDEQQKVVEILQCHEEIMIASCNALPPPAYSVVCDIDVQGHMPIKQRARRTPLRVLEKLDELLKGLLRGGLITFSDSPWTSPIVIVLKTNGVDIRLCIDYKRVNAVTTIMEYAIPLVDGLLTDMEAYLRFCSLDEASGFWAVMTTERARKVPAFVCALGHFEWRWMPFGLKNAPMVYQQMTDNALWVFAQPKCGWKEYSERMRLAEEDVDHVDVLEQFAATVVVPKGTNQVGNLGPQADERVPQGAKMARDGEVVASPGVREVVRRKVAQTITDQEDTKGVS</sequence>
<dbReference type="InterPro" id="IPR043502">
    <property type="entry name" value="DNA/RNA_pol_sf"/>
</dbReference>
<dbReference type="EMBL" id="NBNE01001749">
    <property type="protein sequence ID" value="OWZ12799.1"/>
    <property type="molecule type" value="Genomic_DNA"/>
</dbReference>
<dbReference type="CDD" id="cd01647">
    <property type="entry name" value="RT_LTR"/>
    <property type="match status" value="1"/>
</dbReference>
<comment type="caution">
    <text evidence="3">The sequence shown here is derived from an EMBL/GenBank/DDBJ whole genome shotgun (WGS) entry which is preliminary data.</text>
</comment>
<gene>
    <name evidence="3" type="ORF">PHMEG_00013983</name>
</gene>
<dbReference type="AlphaFoldDB" id="A0A225W6K8"/>
<dbReference type="OrthoDB" id="97558at2759"/>